<evidence type="ECO:0000313" key="2">
    <source>
        <dbReference type="Proteomes" id="UP000239872"/>
    </source>
</evidence>
<evidence type="ECO:0008006" key="3">
    <source>
        <dbReference type="Google" id="ProtNLM"/>
    </source>
</evidence>
<protein>
    <recommendedName>
        <fullName evidence="3">YokE-like PH domain-containing protein</fullName>
    </recommendedName>
</protein>
<sequence>MVGLSIFVAVCNRQTQRTIKKFTSLVHLLHPTVVSNVKLRYWTTNGGKSTISLNSRCDLYLFDNCLAVTRREHFIYTFSFAPILITSNKINAERMFDYIRIYNPYSIIFREIVQGEIVIKVSDPLYTHYKIELTLMGMTKEQIAKFKRIEDWLN</sequence>
<reference evidence="1 2" key="1">
    <citation type="submission" date="2018-01" db="EMBL/GenBank/DDBJ databases">
        <title>A novel member of the phylum Bacteroidetes isolated from glacier ice.</title>
        <authorList>
            <person name="Liu Q."/>
            <person name="Xin Y.-H."/>
        </authorList>
    </citation>
    <scope>NUCLEOTIDE SEQUENCE [LARGE SCALE GENOMIC DNA]</scope>
    <source>
        <strain evidence="1 2">RB1R16</strain>
    </source>
</reference>
<accession>A0A2S7SYN7</accession>
<comment type="caution">
    <text evidence="1">The sequence shown here is derived from an EMBL/GenBank/DDBJ whole genome shotgun (WGS) entry which is preliminary data.</text>
</comment>
<name>A0A2S7SYN7_9BACT</name>
<organism evidence="1 2">
    <name type="scientific">Flavipsychrobacter stenotrophus</name>
    <dbReference type="NCBI Taxonomy" id="2077091"/>
    <lineage>
        <taxon>Bacteria</taxon>
        <taxon>Pseudomonadati</taxon>
        <taxon>Bacteroidota</taxon>
        <taxon>Chitinophagia</taxon>
        <taxon>Chitinophagales</taxon>
        <taxon>Chitinophagaceae</taxon>
        <taxon>Flavipsychrobacter</taxon>
    </lineage>
</organism>
<keyword evidence="2" id="KW-1185">Reference proteome</keyword>
<evidence type="ECO:0000313" key="1">
    <source>
        <dbReference type="EMBL" id="PQJ12063.1"/>
    </source>
</evidence>
<dbReference type="AlphaFoldDB" id="A0A2S7SYN7"/>
<proteinExistence type="predicted"/>
<dbReference type="Proteomes" id="UP000239872">
    <property type="component" value="Unassembled WGS sequence"/>
</dbReference>
<dbReference type="EMBL" id="PPSL01000002">
    <property type="protein sequence ID" value="PQJ12063.1"/>
    <property type="molecule type" value="Genomic_DNA"/>
</dbReference>
<gene>
    <name evidence="1" type="ORF">CJD36_009755</name>
</gene>